<comment type="caution">
    <text evidence="2">The sequence shown here is derived from an EMBL/GenBank/DDBJ whole genome shotgun (WGS) entry which is preliminary data.</text>
</comment>
<keyword evidence="3" id="KW-1185">Reference proteome</keyword>
<gene>
    <name evidence="2" type="ORF">BJ981_006375</name>
</gene>
<protein>
    <submittedName>
        <fullName evidence="2">Ketosteroid isomerase-like protein</fullName>
    </submittedName>
</protein>
<evidence type="ECO:0000313" key="2">
    <source>
        <dbReference type="EMBL" id="MBB5630611.1"/>
    </source>
</evidence>
<dbReference type="EMBL" id="JACHBR010000002">
    <property type="protein sequence ID" value="MBB5630611.1"/>
    <property type="molecule type" value="Genomic_DNA"/>
</dbReference>
<dbReference type="Pfam" id="PF12680">
    <property type="entry name" value="SnoaL_2"/>
    <property type="match status" value="1"/>
</dbReference>
<evidence type="ECO:0000259" key="1">
    <source>
        <dbReference type="Pfam" id="PF12680"/>
    </source>
</evidence>
<name>A0A7W8ZB00_9ACTN</name>
<proteinExistence type="predicted"/>
<feature type="domain" description="SnoaL-like" evidence="1">
    <location>
        <begin position="20"/>
        <end position="120"/>
    </location>
</feature>
<accession>A0A7W8ZB00</accession>
<reference evidence="2 3" key="1">
    <citation type="submission" date="2020-08" db="EMBL/GenBank/DDBJ databases">
        <title>Sequencing the genomes of 1000 actinobacteria strains.</title>
        <authorList>
            <person name="Klenk H.-P."/>
        </authorList>
    </citation>
    <scope>NUCLEOTIDE SEQUENCE [LARGE SCALE GENOMIC DNA]</scope>
    <source>
        <strain evidence="2 3">DSM 45790</strain>
    </source>
</reference>
<dbReference type="InterPro" id="IPR037401">
    <property type="entry name" value="SnoaL-like"/>
</dbReference>
<dbReference type="RefSeq" id="WP_184617029.1">
    <property type="nucleotide sequence ID" value="NZ_BOOS01000018.1"/>
</dbReference>
<keyword evidence="2" id="KW-0413">Isomerase</keyword>
<dbReference type="InterPro" id="IPR032710">
    <property type="entry name" value="NTF2-like_dom_sf"/>
</dbReference>
<dbReference type="AlphaFoldDB" id="A0A7W8ZB00"/>
<dbReference type="Proteomes" id="UP000588112">
    <property type="component" value="Unassembled WGS sequence"/>
</dbReference>
<sequence>MHEPLTQGPQGEEQHGLLLAFFQAFSRGDLDTMARCYHPEISFGDPVFPELEGRERVIGMWRMLFAVGRDVQVTFRDVMASRHTGAAHWTATYRLPGSGRTVVNEVDAEFRFEDGLIVRHHDVFDFRRWCKMAYGVPAGVVLGWTPALRRQVRGRARGRLDEYLKSTSPAPG</sequence>
<dbReference type="GO" id="GO:0016853">
    <property type="term" value="F:isomerase activity"/>
    <property type="evidence" value="ECO:0007669"/>
    <property type="project" value="UniProtKB-KW"/>
</dbReference>
<organism evidence="2 3">
    <name type="scientific">Sphaerisporangium krabiense</name>
    <dbReference type="NCBI Taxonomy" id="763782"/>
    <lineage>
        <taxon>Bacteria</taxon>
        <taxon>Bacillati</taxon>
        <taxon>Actinomycetota</taxon>
        <taxon>Actinomycetes</taxon>
        <taxon>Streptosporangiales</taxon>
        <taxon>Streptosporangiaceae</taxon>
        <taxon>Sphaerisporangium</taxon>
    </lineage>
</organism>
<dbReference type="Gene3D" id="3.10.450.50">
    <property type="match status" value="1"/>
</dbReference>
<evidence type="ECO:0000313" key="3">
    <source>
        <dbReference type="Proteomes" id="UP000588112"/>
    </source>
</evidence>
<dbReference type="SUPFAM" id="SSF54427">
    <property type="entry name" value="NTF2-like"/>
    <property type="match status" value="1"/>
</dbReference>